<reference evidence="3" key="1">
    <citation type="submission" date="2017-10" db="EMBL/GenBank/DDBJ databases">
        <title>Campylobacter species from seals.</title>
        <authorList>
            <person name="Gilbert M.J."/>
            <person name="Zomer A.L."/>
            <person name="Timmerman A.J."/>
            <person name="Duim B."/>
            <person name="Wagenaar J.A."/>
        </authorList>
    </citation>
    <scope>NUCLEOTIDE SEQUENCE [LARGE SCALE GENOMIC DNA]</scope>
    <source>
        <strain evidence="3">17S00004-5</strain>
    </source>
</reference>
<name>A0A2P8R030_9BACT</name>
<proteinExistence type="predicted"/>
<dbReference type="PANTHER" id="PTHR47755">
    <property type="entry name" value="CELL DIVISION PROTEIN FTSX"/>
    <property type="match status" value="1"/>
</dbReference>
<dbReference type="Proteomes" id="UP000240535">
    <property type="component" value="Unassembled WGS sequence"/>
</dbReference>
<gene>
    <name evidence="2" type="ORF">CQ405_06915</name>
</gene>
<keyword evidence="1" id="KW-1133">Transmembrane helix</keyword>
<feature type="transmembrane region" description="Helical" evidence="1">
    <location>
        <begin position="243"/>
        <end position="264"/>
    </location>
</feature>
<dbReference type="RefSeq" id="WP_106872037.1">
    <property type="nucleotide sequence ID" value="NZ_CP053841.1"/>
</dbReference>
<feature type="transmembrane region" description="Helical" evidence="1">
    <location>
        <begin position="148"/>
        <end position="165"/>
    </location>
</feature>
<dbReference type="AlphaFoldDB" id="A0A2P8R030"/>
<evidence type="ECO:0000256" key="1">
    <source>
        <dbReference type="SAM" id="Phobius"/>
    </source>
</evidence>
<dbReference type="OrthoDB" id="5348519at2"/>
<evidence type="ECO:0000313" key="2">
    <source>
        <dbReference type="EMBL" id="PSM51850.1"/>
    </source>
</evidence>
<keyword evidence="2" id="KW-0131">Cell cycle</keyword>
<dbReference type="InterPro" id="IPR004513">
    <property type="entry name" value="FtsX"/>
</dbReference>
<keyword evidence="3" id="KW-1185">Reference proteome</keyword>
<dbReference type="GO" id="GO:0051301">
    <property type="term" value="P:cell division"/>
    <property type="evidence" value="ECO:0007669"/>
    <property type="project" value="UniProtKB-KW"/>
</dbReference>
<sequence length="272" mass="31446">MKGFKSHLGVVLSLFTLLFSIQFNFFINDAIKKYEQTMVDNYSIVVVSKNALELKDIANEVKEVSTIEEISGDEMILSLKDKISKDSLEQLQKKLPKFYNIKLKFFPNIDEIKTISKNLEKVEGVAKVEIFAKAHDSIYKIMLLLKNIVYIFSILIAVLSFMLVIKQMKIWLFEHSQRVEVMTLFGASFCWKSADLYKMAILDSIIATCMVLLVYVFLAELEYFRNIINIIEFSYTNVVLLDYFVYLLSVALVLSIFSATLVMLDLERKNKI</sequence>
<dbReference type="EMBL" id="PDHH01000005">
    <property type="protein sequence ID" value="PSM51850.1"/>
    <property type="molecule type" value="Genomic_DNA"/>
</dbReference>
<accession>A0A2P8R030</accession>
<feature type="transmembrane region" description="Helical" evidence="1">
    <location>
        <begin position="200"/>
        <end position="218"/>
    </location>
</feature>
<organism evidence="2 3">
    <name type="scientific">Campylobacter blaseri</name>
    <dbReference type="NCBI Taxonomy" id="2042961"/>
    <lineage>
        <taxon>Bacteria</taxon>
        <taxon>Pseudomonadati</taxon>
        <taxon>Campylobacterota</taxon>
        <taxon>Epsilonproteobacteria</taxon>
        <taxon>Campylobacterales</taxon>
        <taxon>Campylobacteraceae</taxon>
        <taxon>Campylobacter</taxon>
    </lineage>
</organism>
<keyword evidence="2" id="KW-0132">Cell division</keyword>
<evidence type="ECO:0000313" key="3">
    <source>
        <dbReference type="Proteomes" id="UP000240535"/>
    </source>
</evidence>
<dbReference type="GO" id="GO:0016020">
    <property type="term" value="C:membrane"/>
    <property type="evidence" value="ECO:0007669"/>
    <property type="project" value="InterPro"/>
</dbReference>
<comment type="caution">
    <text evidence="2">The sequence shown here is derived from an EMBL/GenBank/DDBJ whole genome shotgun (WGS) entry which is preliminary data.</text>
</comment>
<dbReference type="PANTHER" id="PTHR47755:SF1">
    <property type="entry name" value="CELL DIVISION PROTEIN FTSX"/>
    <property type="match status" value="1"/>
</dbReference>
<dbReference type="GO" id="GO:0032153">
    <property type="term" value="C:cell division site"/>
    <property type="evidence" value="ECO:0007669"/>
    <property type="project" value="TreeGrafter"/>
</dbReference>
<keyword evidence="1" id="KW-0472">Membrane</keyword>
<keyword evidence="1" id="KW-0812">Transmembrane</keyword>
<protein>
    <submittedName>
        <fullName evidence="2">Cell division protein FtsX</fullName>
    </submittedName>
</protein>